<feature type="domain" description="Multidrug resistance protein MdtA-like barrel-sandwich hybrid" evidence="3">
    <location>
        <begin position="89"/>
        <end position="300"/>
    </location>
</feature>
<dbReference type="Pfam" id="PF25917">
    <property type="entry name" value="BSH_RND"/>
    <property type="match status" value="1"/>
</dbReference>
<dbReference type="InterPro" id="IPR050739">
    <property type="entry name" value="MFP"/>
</dbReference>
<name>A0ABV8SZ87_9GAMM</name>
<dbReference type="Proteomes" id="UP001595904">
    <property type="component" value="Unassembled WGS sequence"/>
</dbReference>
<accession>A0ABV8SZ87</accession>
<feature type="coiled-coil region" evidence="2">
    <location>
        <begin position="121"/>
        <end position="271"/>
    </location>
</feature>
<evidence type="ECO:0000259" key="4">
    <source>
        <dbReference type="Pfam" id="PF26002"/>
    </source>
</evidence>
<comment type="similarity">
    <text evidence="1">Belongs to the membrane fusion protein (MFP) (TC 8.A.1) family.</text>
</comment>
<evidence type="ECO:0000313" key="5">
    <source>
        <dbReference type="EMBL" id="MFC4312787.1"/>
    </source>
</evidence>
<evidence type="ECO:0000259" key="3">
    <source>
        <dbReference type="Pfam" id="PF25917"/>
    </source>
</evidence>
<evidence type="ECO:0000313" key="6">
    <source>
        <dbReference type="Proteomes" id="UP001595904"/>
    </source>
</evidence>
<keyword evidence="2" id="KW-0175">Coiled coil</keyword>
<dbReference type="PANTHER" id="PTHR30386:SF28">
    <property type="entry name" value="EXPORTED PROTEIN"/>
    <property type="match status" value="1"/>
</dbReference>
<dbReference type="Gene3D" id="2.40.50.100">
    <property type="match status" value="1"/>
</dbReference>
<dbReference type="Gene3D" id="2.40.30.170">
    <property type="match status" value="1"/>
</dbReference>
<feature type="domain" description="AprE-like beta-barrel" evidence="4">
    <location>
        <begin position="314"/>
        <end position="405"/>
    </location>
</feature>
<comment type="caution">
    <text evidence="5">The sequence shown here is derived from an EMBL/GenBank/DDBJ whole genome shotgun (WGS) entry which is preliminary data.</text>
</comment>
<evidence type="ECO:0000256" key="2">
    <source>
        <dbReference type="SAM" id="Coils"/>
    </source>
</evidence>
<keyword evidence="6" id="KW-1185">Reference proteome</keyword>
<dbReference type="PANTHER" id="PTHR30386">
    <property type="entry name" value="MEMBRANE FUSION SUBUNIT OF EMRAB-TOLC MULTIDRUG EFFLUX PUMP"/>
    <property type="match status" value="1"/>
</dbReference>
<sequence length="426" mass="47426">MEAVNTSSPSRPRTALFRQEAIDARRLSLVGESLEAHPVSYPRLTAVSVGIVSALVMFACFGELARKAQVPGYLAPSAGLIKVYAPQPGTLMERRVAEGQKVHRGDELFVVSPEGASTQIAETQATAIAQLEQRLKNLEAERADQQKLATVQASSLRESVASQERELQELDDSLALQRQRAASAERMASRHAELLEQHFVSQIDADQKNADMLEQQSRLVELRRARTQLEREIKQHRQELATTEISARQRLSEIERETLALAQERAEYQSRRSIVITAPADGTVTAISGEIGQSVTDRTSLLAILPKDAELQAKLLVPSSSIGFIDIGDQVWMRYQAFPYQRFGSFNGEVVEIARTLMAPEDLDVPVATNQPFYRVTVRLASQQVETKATNFPLQAGMQLDADLSLERRRLIEWAIEPLQSVTKRM</sequence>
<dbReference type="PRINTS" id="PR01490">
    <property type="entry name" value="RTXTOXIND"/>
</dbReference>
<evidence type="ECO:0000256" key="1">
    <source>
        <dbReference type="ARBA" id="ARBA00009477"/>
    </source>
</evidence>
<dbReference type="InterPro" id="IPR058982">
    <property type="entry name" value="Beta-barrel_AprE"/>
</dbReference>
<protein>
    <submittedName>
        <fullName evidence="5">HlyD family secretion protein</fullName>
    </submittedName>
</protein>
<dbReference type="InterPro" id="IPR058625">
    <property type="entry name" value="MdtA-like_BSH"/>
</dbReference>
<dbReference type="RefSeq" id="WP_380602478.1">
    <property type="nucleotide sequence ID" value="NZ_JBHSDU010000014.1"/>
</dbReference>
<reference evidence="6" key="1">
    <citation type="journal article" date="2019" name="Int. J. Syst. Evol. Microbiol.">
        <title>The Global Catalogue of Microorganisms (GCM) 10K type strain sequencing project: providing services to taxonomists for standard genome sequencing and annotation.</title>
        <authorList>
            <consortium name="The Broad Institute Genomics Platform"/>
            <consortium name="The Broad Institute Genome Sequencing Center for Infectious Disease"/>
            <person name="Wu L."/>
            <person name="Ma J."/>
        </authorList>
    </citation>
    <scope>NUCLEOTIDE SEQUENCE [LARGE SCALE GENOMIC DNA]</scope>
    <source>
        <strain evidence="6">CGMCC 1.10759</strain>
    </source>
</reference>
<proteinExistence type="inferred from homology"/>
<gene>
    <name evidence="5" type="ORF">ACFPN2_27125</name>
</gene>
<dbReference type="EMBL" id="JBHSDU010000014">
    <property type="protein sequence ID" value="MFC4312787.1"/>
    <property type="molecule type" value="Genomic_DNA"/>
</dbReference>
<dbReference type="Pfam" id="PF26002">
    <property type="entry name" value="Beta-barrel_AprE"/>
    <property type="match status" value="1"/>
</dbReference>
<organism evidence="5 6">
    <name type="scientific">Steroidobacter flavus</name>
    <dbReference type="NCBI Taxonomy" id="1842136"/>
    <lineage>
        <taxon>Bacteria</taxon>
        <taxon>Pseudomonadati</taxon>
        <taxon>Pseudomonadota</taxon>
        <taxon>Gammaproteobacteria</taxon>
        <taxon>Steroidobacterales</taxon>
        <taxon>Steroidobacteraceae</taxon>
        <taxon>Steroidobacter</taxon>
    </lineage>
</organism>